<keyword evidence="4" id="KW-1185">Reference proteome</keyword>
<dbReference type="SUPFAM" id="SSF141868">
    <property type="entry name" value="EAL domain-like"/>
    <property type="match status" value="1"/>
</dbReference>
<dbReference type="CDD" id="cd01949">
    <property type="entry name" value="GGDEF"/>
    <property type="match status" value="1"/>
</dbReference>
<dbReference type="InterPro" id="IPR001633">
    <property type="entry name" value="EAL_dom"/>
</dbReference>
<dbReference type="InterPro" id="IPR000160">
    <property type="entry name" value="GGDEF_dom"/>
</dbReference>
<evidence type="ECO:0000313" key="4">
    <source>
        <dbReference type="Proteomes" id="UP000580654"/>
    </source>
</evidence>
<dbReference type="Proteomes" id="UP000580654">
    <property type="component" value="Unassembled WGS sequence"/>
</dbReference>
<dbReference type="PANTHER" id="PTHR44757">
    <property type="entry name" value="DIGUANYLATE CYCLASE DGCP"/>
    <property type="match status" value="1"/>
</dbReference>
<dbReference type="PROSITE" id="PS50883">
    <property type="entry name" value="EAL"/>
    <property type="match status" value="1"/>
</dbReference>
<name>A0A840Y6B5_9PROT</name>
<accession>A0A840Y6B5</accession>
<dbReference type="PANTHER" id="PTHR44757:SF2">
    <property type="entry name" value="BIOFILM ARCHITECTURE MAINTENANCE PROTEIN MBAA"/>
    <property type="match status" value="1"/>
</dbReference>
<dbReference type="AlphaFoldDB" id="A0A840Y6B5"/>
<dbReference type="SUPFAM" id="SSF55073">
    <property type="entry name" value="Nucleotide cyclase"/>
    <property type="match status" value="1"/>
</dbReference>
<dbReference type="InterPro" id="IPR035919">
    <property type="entry name" value="EAL_sf"/>
</dbReference>
<sequence>MEGSLRPSARRSEERRCEACARPLWRGDTLTELADRAEFRARLEEALAFGRPAPLQPAPQELAVLLIDLDRFKGVNDNLGHAAGDALLRHVGVRLRSALRDADLAARLGGDEFAVLLEGLAGQEAVSRIAARLVDLLGRPYLIDGCIAHVGASIGIAFARPGSEAELVLRRADLALYKAKSDGRGRFHFFEQELEEAAEARRALEFDLRAALALGQFELFYQPQVDLAENCLAGFEALIRWRHPQRGLVPPDRFVPLAEELGLMDEIGEWVLREACTEAMRWPDALTVAVNVAVPQFASGTLVKKVATALSVSGLPSSRLELEVTESVLLSESRSAIGQLAALKALGVQVSLDDFGTGYSSFTQLRSFPFDRVKIDRAFADDPAVVRAIAALGTNLGMRTTVEGVETAEQMERVRGEGCTEAQGFLLSRPVPATEVAELIARLGERLAGIEEEARK</sequence>
<proteinExistence type="predicted"/>
<dbReference type="Gene3D" id="3.20.20.450">
    <property type="entry name" value="EAL domain"/>
    <property type="match status" value="1"/>
</dbReference>
<evidence type="ECO:0000313" key="3">
    <source>
        <dbReference type="EMBL" id="MBB5695696.1"/>
    </source>
</evidence>
<dbReference type="InterPro" id="IPR052155">
    <property type="entry name" value="Biofilm_reg_signaling"/>
</dbReference>
<dbReference type="RefSeq" id="WP_184520887.1">
    <property type="nucleotide sequence ID" value="NZ_JACIJD010000021.1"/>
</dbReference>
<feature type="domain" description="GGDEF" evidence="2">
    <location>
        <begin position="60"/>
        <end position="192"/>
    </location>
</feature>
<organism evidence="3 4">
    <name type="scientific">Muricoccus pecuniae</name>
    <dbReference type="NCBI Taxonomy" id="693023"/>
    <lineage>
        <taxon>Bacteria</taxon>
        <taxon>Pseudomonadati</taxon>
        <taxon>Pseudomonadota</taxon>
        <taxon>Alphaproteobacteria</taxon>
        <taxon>Acetobacterales</taxon>
        <taxon>Roseomonadaceae</taxon>
        <taxon>Muricoccus</taxon>
    </lineage>
</organism>
<protein>
    <submittedName>
        <fullName evidence="3">Diguanylate cyclase (GGDEF)-like protein</fullName>
    </submittedName>
</protein>
<evidence type="ECO:0000259" key="2">
    <source>
        <dbReference type="PROSITE" id="PS50887"/>
    </source>
</evidence>
<dbReference type="SMART" id="SM00052">
    <property type="entry name" value="EAL"/>
    <property type="match status" value="1"/>
</dbReference>
<evidence type="ECO:0000259" key="1">
    <source>
        <dbReference type="PROSITE" id="PS50883"/>
    </source>
</evidence>
<dbReference type="InterPro" id="IPR029787">
    <property type="entry name" value="Nucleotide_cyclase"/>
</dbReference>
<dbReference type="Gene3D" id="3.30.70.270">
    <property type="match status" value="1"/>
</dbReference>
<feature type="domain" description="EAL" evidence="1">
    <location>
        <begin position="201"/>
        <end position="444"/>
    </location>
</feature>
<dbReference type="PROSITE" id="PS50887">
    <property type="entry name" value="GGDEF"/>
    <property type="match status" value="1"/>
</dbReference>
<dbReference type="CDD" id="cd01948">
    <property type="entry name" value="EAL"/>
    <property type="match status" value="1"/>
</dbReference>
<comment type="caution">
    <text evidence="3">The sequence shown here is derived from an EMBL/GenBank/DDBJ whole genome shotgun (WGS) entry which is preliminary data.</text>
</comment>
<dbReference type="Pfam" id="PF00990">
    <property type="entry name" value="GGDEF"/>
    <property type="match status" value="1"/>
</dbReference>
<dbReference type="EMBL" id="JACIJD010000021">
    <property type="protein sequence ID" value="MBB5695696.1"/>
    <property type="molecule type" value="Genomic_DNA"/>
</dbReference>
<dbReference type="InterPro" id="IPR043128">
    <property type="entry name" value="Rev_trsase/Diguanyl_cyclase"/>
</dbReference>
<dbReference type="NCBIfam" id="TIGR00254">
    <property type="entry name" value="GGDEF"/>
    <property type="match status" value="1"/>
</dbReference>
<reference evidence="3 4" key="1">
    <citation type="submission" date="2020-08" db="EMBL/GenBank/DDBJ databases">
        <title>Genomic Encyclopedia of Type Strains, Phase IV (KMG-IV): sequencing the most valuable type-strain genomes for metagenomic binning, comparative biology and taxonomic classification.</title>
        <authorList>
            <person name="Goeker M."/>
        </authorList>
    </citation>
    <scope>NUCLEOTIDE SEQUENCE [LARGE SCALE GENOMIC DNA]</scope>
    <source>
        <strain evidence="3 4">DSM 25622</strain>
    </source>
</reference>
<gene>
    <name evidence="3" type="ORF">FHS87_003761</name>
</gene>
<dbReference type="Pfam" id="PF00563">
    <property type="entry name" value="EAL"/>
    <property type="match status" value="1"/>
</dbReference>
<dbReference type="SMART" id="SM00267">
    <property type="entry name" value="GGDEF"/>
    <property type="match status" value="1"/>
</dbReference>